<name>E8M185_PHOS4</name>
<dbReference type="PANTHER" id="PTHR35175">
    <property type="entry name" value="DUF1289 DOMAIN-CONTAINING PROTEIN"/>
    <property type="match status" value="1"/>
</dbReference>
<sequence>MELRNHELNPCVGHCQVNQLGVCIGCGRTREERFSWYQLSHQQQREILIRISAESLFIDPVN</sequence>
<dbReference type="GeneID" id="95567432"/>
<dbReference type="OrthoDB" id="8911262at2"/>
<dbReference type="eggNOG" id="COG3313">
    <property type="taxonomic scope" value="Bacteria"/>
</dbReference>
<dbReference type="Pfam" id="PF06945">
    <property type="entry name" value="DUF1289"/>
    <property type="match status" value="1"/>
</dbReference>
<dbReference type="PANTHER" id="PTHR35175:SF1">
    <property type="entry name" value="OXIDOREDUCTASE"/>
    <property type="match status" value="1"/>
</dbReference>
<dbReference type="RefSeq" id="WP_008072716.1">
    <property type="nucleotide sequence ID" value="NZ_AEVT01000005.1"/>
</dbReference>
<accession>E8M185</accession>
<reference evidence="1 2" key="1">
    <citation type="journal article" date="2012" name="Int. J. Syst. Evol. Microbiol.">
        <title>Vibrio caribbeanicus sp. nov., isolated from the marine sponge Scleritoderma cyanea.</title>
        <authorList>
            <person name="Hoffmann M."/>
            <person name="Monday S.R."/>
            <person name="Allard M.W."/>
            <person name="Strain E.A."/>
            <person name="Whittaker P."/>
            <person name="Naum M."/>
            <person name="McCarthy P.J."/>
            <person name="Lopez J.V."/>
            <person name="Fischer M."/>
            <person name="Brown E.W."/>
        </authorList>
    </citation>
    <scope>NUCLEOTIDE SEQUENCE [LARGE SCALE GENOMIC DNA]</scope>
    <source>
        <strain evidence="2">DSMZ 21326</strain>
    </source>
</reference>
<dbReference type="Proteomes" id="UP000006228">
    <property type="component" value="Unassembled WGS sequence"/>
</dbReference>
<dbReference type="InterPro" id="IPR010710">
    <property type="entry name" value="DUF1289"/>
</dbReference>
<organism evidence="1 2">
    <name type="scientific">Vibrio sinaloensis DSM 21326</name>
    <dbReference type="NCBI Taxonomy" id="945550"/>
    <lineage>
        <taxon>Bacteria</taxon>
        <taxon>Pseudomonadati</taxon>
        <taxon>Pseudomonadota</taxon>
        <taxon>Gammaproteobacteria</taxon>
        <taxon>Vibrionales</taxon>
        <taxon>Vibrionaceae</taxon>
        <taxon>Vibrio</taxon>
        <taxon>Vibrio oreintalis group</taxon>
    </lineage>
</organism>
<dbReference type="AlphaFoldDB" id="E8M185"/>
<evidence type="ECO:0000313" key="2">
    <source>
        <dbReference type="Proteomes" id="UP000006228"/>
    </source>
</evidence>
<proteinExistence type="predicted"/>
<comment type="caution">
    <text evidence="1">The sequence shown here is derived from an EMBL/GenBank/DDBJ whole genome shotgun (WGS) entry which is preliminary data.</text>
</comment>
<gene>
    <name evidence="1" type="ORF">VISI1226_06164</name>
</gene>
<protein>
    <recommendedName>
        <fullName evidence="3">Fe-S protein</fullName>
    </recommendedName>
</protein>
<evidence type="ECO:0008006" key="3">
    <source>
        <dbReference type="Google" id="ProtNLM"/>
    </source>
</evidence>
<evidence type="ECO:0000313" key="1">
    <source>
        <dbReference type="EMBL" id="EGA72231.1"/>
    </source>
</evidence>
<dbReference type="EMBL" id="AEVT01000005">
    <property type="protein sequence ID" value="EGA72231.1"/>
    <property type="molecule type" value="Genomic_DNA"/>
</dbReference>